<protein>
    <recommendedName>
        <fullName evidence="4">Clp ATPase C-terminal domain-containing protein</fullName>
    </recommendedName>
</protein>
<dbReference type="Pfam" id="PF10431">
    <property type="entry name" value="ClpB_D2-small"/>
    <property type="match status" value="1"/>
</dbReference>
<dbReference type="GO" id="GO:0016887">
    <property type="term" value="F:ATP hydrolysis activity"/>
    <property type="evidence" value="ECO:0007669"/>
    <property type="project" value="InterPro"/>
</dbReference>
<feature type="domain" description="Clp ATPase C-terminal" evidence="4">
    <location>
        <begin position="122"/>
        <end position="212"/>
    </location>
</feature>
<dbReference type="Pfam" id="PF07724">
    <property type="entry name" value="AAA_2"/>
    <property type="match status" value="1"/>
</dbReference>
<dbReference type="PANTHER" id="PTHR11638">
    <property type="entry name" value="ATP-DEPENDENT CLP PROTEASE"/>
    <property type="match status" value="1"/>
</dbReference>
<dbReference type="SUPFAM" id="SSF52540">
    <property type="entry name" value="P-loop containing nucleoside triphosphate hydrolases"/>
    <property type="match status" value="1"/>
</dbReference>
<organism evidence="5">
    <name type="scientific">Heterosigma akashiwo</name>
    <name type="common">Chromophytic alga</name>
    <name type="synonym">Heterosigma carterae</name>
    <dbReference type="NCBI Taxonomy" id="2829"/>
    <lineage>
        <taxon>Eukaryota</taxon>
        <taxon>Sar</taxon>
        <taxon>Stramenopiles</taxon>
        <taxon>Ochrophyta</taxon>
        <taxon>Raphidophyceae</taxon>
        <taxon>Chattonellales</taxon>
        <taxon>Chattonellaceae</taxon>
        <taxon>Heterosigma</taxon>
    </lineage>
</organism>
<dbReference type="InterPro" id="IPR027417">
    <property type="entry name" value="P-loop_NTPase"/>
</dbReference>
<name>A0A7S3Y496_HETAK</name>
<accession>A0A7S3Y496</accession>
<evidence type="ECO:0000256" key="2">
    <source>
        <dbReference type="ARBA" id="ARBA00022840"/>
    </source>
</evidence>
<reference evidence="5" key="1">
    <citation type="submission" date="2021-01" db="EMBL/GenBank/DDBJ databases">
        <authorList>
            <person name="Corre E."/>
            <person name="Pelletier E."/>
            <person name="Niang G."/>
            <person name="Scheremetjew M."/>
            <person name="Finn R."/>
            <person name="Kale V."/>
            <person name="Holt S."/>
            <person name="Cochrane G."/>
            <person name="Meng A."/>
            <person name="Brown T."/>
            <person name="Cohen L."/>
        </authorList>
    </citation>
    <scope>NUCLEOTIDE SEQUENCE</scope>
    <source>
        <strain evidence="5">CCMP3107</strain>
    </source>
</reference>
<dbReference type="Gene3D" id="3.40.50.300">
    <property type="entry name" value="P-loop containing nucleotide triphosphate hydrolases"/>
    <property type="match status" value="1"/>
</dbReference>
<dbReference type="AlphaFoldDB" id="A0A7S3Y496"/>
<dbReference type="GO" id="GO:0005737">
    <property type="term" value="C:cytoplasm"/>
    <property type="evidence" value="ECO:0007669"/>
    <property type="project" value="TreeGrafter"/>
</dbReference>
<proteinExistence type="predicted"/>
<dbReference type="EMBL" id="HBIU01042842">
    <property type="protein sequence ID" value="CAE0640556.1"/>
    <property type="molecule type" value="Transcribed_RNA"/>
</dbReference>
<evidence type="ECO:0000259" key="4">
    <source>
        <dbReference type="SMART" id="SM01086"/>
    </source>
</evidence>
<dbReference type="InterPro" id="IPR001270">
    <property type="entry name" value="ClpA/B"/>
</dbReference>
<feature type="signal peptide" evidence="3">
    <location>
        <begin position="1"/>
        <end position="23"/>
    </location>
</feature>
<sequence>MIASGFVLTSGFLAMYALPCSFAYHGQVVLFDEMEKAHPDVFNLMLQLLDDGRLTDSKGNTVNFRNTVIIFTSNIGSADILDVSGDPDQREEMRARVMGAMKAAFRPEFLNRVDEYVIFDSLRKDQLREIVRLELRKVTARLAEKEIQLKVAEDALDHVAEVGFDPVYGARPMKRAIQREFETPLAKALIGGEYPPGSVVEAKMSGDGQLAFEAIGFMPASVN</sequence>
<dbReference type="SMART" id="SM01086">
    <property type="entry name" value="ClpB_D2-small"/>
    <property type="match status" value="1"/>
</dbReference>
<gene>
    <name evidence="5" type="ORF">HAKA00212_LOCUS19377</name>
</gene>
<dbReference type="PRINTS" id="PR00300">
    <property type="entry name" value="CLPPROTEASEA"/>
</dbReference>
<keyword evidence="1" id="KW-0547">Nucleotide-binding</keyword>
<feature type="chain" id="PRO_5031488753" description="Clp ATPase C-terminal domain-containing protein" evidence="3">
    <location>
        <begin position="24"/>
        <end position="223"/>
    </location>
</feature>
<dbReference type="GO" id="GO:0005524">
    <property type="term" value="F:ATP binding"/>
    <property type="evidence" value="ECO:0007669"/>
    <property type="project" value="UniProtKB-KW"/>
</dbReference>
<evidence type="ECO:0000256" key="1">
    <source>
        <dbReference type="ARBA" id="ARBA00022741"/>
    </source>
</evidence>
<evidence type="ECO:0000256" key="3">
    <source>
        <dbReference type="SAM" id="SignalP"/>
    </source>
</evidence>
<dbReference type="PANTHER" id="PTHR11638:SF18">
    <property type="entry name" value="HEAT SHOCK PROTEIN 104"/>
    <property type="match status" value="1"/>
</dbReference>
<dbReference type="Gene3D" id="1.10.8.60">
    <property type="match status" value="1"/>
</dbReference>
<evidence type="ECO:0000313" key="5">
    <source>
        <dbReference type="EMBL" id="CAE0640556.1"/>
    </source>
</evidence>
<dbReference type="InterPro" id="IPR050130">
    <property type="entry name" value="ClpA_ClpB"/>
</dbReference>
<dbReference type="GO" id="GO:0034605">
    <property type="term" value="P:cellular response to heat"/>
    <property type="evidence" value="ECO:0007669"/>
    <property type="project" value="TreeGrafter"/>
</dbReference>
<dbReference type="InterPro" id="IPR019489">
    <property type="entry name" value="Clp_ATPase_C"/>
</dbReference>
<keyword evidence="2" id="KW-0067">ATP-binding</keyword>
<dbReference type="InterPro" id="IPR003959">
    <property type="entry name" value="ATPase_AAA_core"/>
</dbReference>
<keyword evidence="3" id="KW-0732">Signal</keyword>